<proteinExistence type="predicted"/>
<feature type="non-terminal residue" evidence="1">
    <location>
        <position position="176"/>
    </location>
</feature>
<organism evidence="1">
    <name type="scientific">marine sediment metagenome</name>
    <dbReference type="NCBI Taxonomy" id="412755"/>
    <lineage>
        <taxon>unclassified sequences</taxon>
        <taxon>metagenomes</taxon>
        <taxon>ecological metagenomes</taxon>
    </lineage>
</organism>
<comment type="caution">
    <text evidence="1">The sequence shown here is derived from an EMBL/GenBank/DDBJ whole genome shotgun (WGS) entry which is preliminary data.</text>
</comment>
<protein>
    <submittedName>
        <fullName evidence="1">Uncharacterized protein</fullName>
    </submittedName>
</protein>
<gene>
    <name evidence="1" type="ORF">S01H4_61186</name>
</gene>
<dbReference type="AlphaFoldDB" id="X1CK82"/>
<name>X1CK82_9ZZZZ</name>
<accession>X1CK82</accession>
<sequence length="176" mass="20611">NTIHINAYTKAIVNTPEDFYKIIQKDKNLSEAEKNKWTSKINTALKNADPRLKESFKIKDEIDKLKEDVEYWDKYADVPSESKEARIAPIEKKIEKLESELTELFTKPIKEIVPEEKIEKEVPKKVPEKPIEEITPVEEVKVPPEEKVPEKPPVEEIEITKEQKDLIKEKEITLEY</sequence>
<dbReference type="EMBL" id="BART01036225">
    <property type="protein sequence ID" value="GAH08806.1"/>
    <property type="molecule type" value="Genomic_DNA"/>
</dbReference>
<feature type="non-terminal residue" evidence="1">
    <location>
        <position position="1"/>
    </location>
</feature>
<reference evidence="1" key="1">
    <citation type="journal article" date="2014" name="Front. Microbiol.">
        <title>High frequency of phylogenetically diverse reductive dehalogenase-homologous genes in deep subseafloor sedimentary metagenomes.</title>
        <authorList>
            <person name="Kawai M."/>
            <person name="Futagami T."/>
            <person name="Toyoda A."/>
            <person name="Takaki Y."/>
            <person name="Nishi S."/>
            <person name="Hori S."/>
            <person name="Arai W."/>
            <person name="Tsubouchi T."/>
            <person name="Morono Y."/>
            <person name="Uchiyama I."/>
            <person name="Ito T."/>
            <person name="Fujiyama A."/>
            <person name="Inagaki F."/>
            <person name="Takami H."/>
        </authorList>
    </citation>
    <scope>NUCLEOTIDE SEQUENCE</scope>
    <source>
        <strain evidence="1">Expedition CK06-06</strain>
    </source>
</reference>
<evidence type="ECO:0000313" key="1">
    <source>
        <dbReference type="EMBL" id="GAH08806.1"/>
    </source>
</evidence>